<sequence length="315" mass="34536">MAGTHDHDHGYRDSQVKKRLSLAVKLTAIIFVAELVGGYMTNSLALISDAMHVFMDMVALSLSFFAIFISAQPPTETRTYGMHRAEVFVSFLNGASLVLVSIFIIYKAYFRFLNPAEVEGIGMLVIAVIGLIVNVLVAFWLHDFAKDDLNVKSAFLHVVGDLAASVGVIIAAIVISFTGWNTIDPLISVLIGVIILYGSGRIVLEASHILLEGVPRGIEFSDVLEDITSVKGVTGVHNMNIWSICHNINALSAHVGVDERRLEGHAKILAEINEMLAEKHHISYTTVQIECSRCDDCGGVLREVKHSERREHKCG</sequence>
<keyword evidence="5 8" id="KW-1133">Transmembrane helix</keyword>
<evidence type="ECO:0000256" key="5">
    <source>
        <dbReference type="ARBA" id="ARBA00022989"/>
    </source>
</evidence>
<evidence type="ECO:0000256" key="8">
    <source>
        <dbReference type="SAM" id="Phobius"/>
    </source>
</evidence>
<dbReference type="EMBL" id="UOEA01000056">
    <property type="protein sequence ID" value="VAV83939.1"/>
    <property type="molecule type" value="Genomic_DNA"/>
</dbReference>
<protein>
    <submittedName>
        <fullName evidence="11">Cobalt-zinc-cadmium resistance protein CzcD</fullName>
    </submittedName>
</protein>
<dbReference type="PANTHER" id="PTHR11562">
    <property type="entry name" value="CATION EFFLUX PROTEIN/ ZINC TRANSPORTER"/>
    <property type="match status" value="1"/>
</dbReference>
<dbReference type="PANTHER" id="PTHR11562:SF17">
    <property type="entry name" value="RE54080P-RELATED"/>
    <property type="match status" value="1"/>
</dbReference>
<feature type="domain" description="Cation efflux protein transmembrane" evidence="9">
    <location>
        <begin position="23"/>
        <end position="211"/>
    </location>
</feature>
<dbReference type="GO" id="GO:0005886">
    <property type="term" value="C:plasma membrane"/>
    <property type="evidence" value="ECO:0007669"/>
    <property type="project" value="TreeGrafter"/>
</dbReference>
<evidence type="ECO:0000256" key="2">
    <source>
        <dbReference type="ARBA" id="ARBA00008873"/>
    </source>
</evidence>
<name>A0A3B0QV30_9ZZZZ</name>
<feature type="domain" description="Cation efflux protein cytoplasmic" evidence="10">
    <location>
        <begin position="215"/>
        <end position="290"/>
    </location>
</feature>
<evidence type="ECO:0000259" key="9">
    <source>
        <dbReference type="Pfam" id="PF01545"/>
    </source>
</evidence>
<dbReference type="AlphaFoldDB" id="A0A3B0QV30"/>
<evidence type="ECO:0000256" key="7">
    <source>
        <dbReference type="ARBA" id="ARBA00023136"/>
    </source>
</evidence>
<dbReference type="InterPro" id="IPR058533">
    <property type="entry name" value="Cation_efflux_TM"/>
</dbReference>
<dbReference type="Gene3D" id="1.20.1510.10">
    <property type="entry name" value="Cation efflux protein transmembrane domain"/>
    <property type="match status" value="1"/>
</dbReference>
<keyword evidence="6" id="KW-0406">Ion transport</keyword>
<dbReference type="InterPro" id="IPR036837">
    <property type="entry name" value="Cation_efflux_CTD_sf"/>
</dbReference>
<evidence type="ECO:0000259" key="10">
    <source>
        <dbReference type="Pfam" id="PF16916"/>
    </source>
</evidence>
<evidence type="ECO:0000313" key="11">
    <source>
        <dbReference type="EMBL" id="VAV83939.1"/>
    </source>
</evidence>
<dbReference type="SUPFAM" id="SSF161111">
    <property type="entry name" value="Cation efflux protein transmembrane domain-like"/>
    <property type="match status" value="1"/>
</dbReference>
<accession>A0A3B0QV30</accession>
<dbReference type="SUPFAM" id="SSF160240">
    <property type="entry name" value="Cation efflux protein cytoplasmic domain-like"/>
    <property type="match status" value="1"/>
</dbReference>
<organism evidence="11">
    <name type="scientific">hydrothermal vent metagenome</name>
    <dbReference type="NCBI Taxonomy" id="652676"/>
    <lineage>
        <taxon>unclassified sequences</taxon>
        <taxon>metagenomes</taxon>
        <taxon>ecological metagenomes</taxon>
    </lineage>
</organism>
<comment type="subcellular location">
    <subcellularLocation>
        <location evidence="1">Membrane</location>
        <topology evidence="1">Multi-pass membrane protein</topology>
    </subcellularLocation>
</comment>
<feature type="transmembrane region" description="Helical" evidence="8">
    <location>
        <begin position="121"/>
        <end position="142"/>
    </location>
</feature>
<dbReference type="InterPro" id="IPR002524">
    <property type="entry name" value="Cation_efflux"/>
</dbReference>
<keyword evidence="7 8" id="KW-0472">Membrane</keyword>
<dbReference type="Pfam" id="PF01545">
    <property type="entry name" value="Cation_efflux"/>
    <property type="match status" value="1"/>
</dbReference>
<evidence type="ECO:0000256" key="3">
    <source>
        <dbReference type="ARBA" id="ARBA00022448"/>
    </source>
</evidence>
<evidence type="ECO:0000256" key="6">
    <source>
        <dbReference type="ARBA" id="ARBA00023065"/>
    </source>
</evidence>
<gene>
    <name evidence="11" type="ORF">MNBD_DELTA01-1597</name>
</gene>
<feature type="transmembrane region" description="Helical" evidence="8">
    <location>
        <begin position="53"/>
        <end position="71"/>
    </location>
</feature>
<dbReference type="InterPro" id="IPR027469">
    <property type="entry name" value="Cation_efflux_TMD_sf"/>
</dbReference>
<feature type="transmembrane region" description="Helical" evidence="8">
    <location>
        <begin position="91"/>
        <end position="109"/>
    </location>
</feature>
<evidence type="ECO:0000256" key="4">
    <source>
        <dbReference type="ARBA" id="ARBA00022692"/>
    </source>
</evidence>
<dbReference type="NCBIfam" id="TIGR01297">
    <property type="entry name" value="CDF"/>
    <property type="match status" value="1"/>
</dbReference>
<dbReference type="InterPro" id="IPR027470">
    <property type="entry name" value="Cation_efflux_CTD"/>
</dbReference>
<feature type="transmembrane region" description="Helical" evidence="8">
    <location>
        <begin position="22"/>
        <end position="41"/>
    </location>
</feature>
<evidence type="ECO:0000256" key="1">
    <source>
        <dbReference type="ARBA" id="ARBA00004141"/>
    </source>
</evidence>
<dbReference type="InterPro" id="IPR050681">
    <property type="entry name" value="CDF/SLC30A"/>
</dbReference>
<feature type="transmembrane region" description="Helical" evidence="8">
    <location>
        <begin position="154"/>
        <end position="180"/>
    </location>
</feature>
<dbReference type="Pfam" id="PF16916">
    <property type="entry name" value="ZT_dimer"/>
    <property type="match status" value="1"/>
</dbReference>
<comment type="similarity">
    <text evidence="2">Belongs to the cation diffusion facilitator (CDF) transporter (TC 2.A.4) family. SLC30A subfamily.</text>
</comment>
<dbReference type="GO" id="GO:0005385">
    <property type="term" value="F:zinc ion transmembrane transporter activity"/>
    <property type="evidence" value="ECO:0007669"/>
    <property type="project" value="TreeGrafter"/>
</dbReference>
<keyword evidence="3" id="KW-0813">Transport</keyword>
<keyword evidence="4 8" id="KW-0812">Transmembrane</keyword>
<feature type="transmembrane region" description="Helical" evidence="8">
    <location>
        <begin position="186"/>
        <end position="204"/>
    </location>
</feature>
<proteinExistence type="inferred from homology"/>
<reference evidence="11" key="1">
    <citation type="submission" date="2018-06" db="EMBL/GenBank/DDBJ databases">
        <authorList>
            <person name="Zhirakovskaya E."/>
        </authorList>
    </citation>
    <scope>NUCLEOTIDE SEQUENCE</scope>
</reference>